<accession>A0A832VZL5</accession>
<keyword evidence="6 11" id="KW-0235">DNA replication</keyword>
<comment type="function">
    <text evidence="11">Catalytic subunit of DNA primase, an RNA polymerase that catalyzes the synthesis of short RNA molecules used as primers for DNA polymerase during DNA replication. The small subunit contains the primase catalytic core and has DNA synthesis activity on its own. Binding to the large subunit stabilizes and modulates the activity, increasing the rate of DNA synthesis while decreasing the length of the DNA fragments, and conferring RNA synthesis capability. The DNA polymerase activity may enable DNA primase to also catalyze primer extension after primer synthesis. May also play a role in DNA repair.</text>
</comment>
<evidence type="ECO:0000256" key="10">
    <source>
        <dbReference type="ARBA" id="ARBA00023211"/>
    </source>
</evidence>
<dbReference type="CDD" id="cd04860">
    <property type="entry name" value="AE_Prim_S"/>
    <property type="match status" value="1"/>
</dbReference>
<evidence type="ECO:0000256" key="9">
    <source>
        <dbReference type="ARBA" id="ARBA00023163"/>
    </source>
</evidence>
<reference evidence="14" key="1">
    <citation type="journal article" date="2020" name="bioRxiv">
        <title>A rank-normalized archaeal taxonomy based on genome phylogeny resolves widespread incomplete and uneven classifications.</title>
        <authorList>
            <person name="Rinke C."/>
            <person name="Chuvochina M."/>
            <person name="Mussig A.J."/>
            <person name="Chaumeil P.-A."/>
            <person name="Waite D.W."/>
            <person name="Whitman W.B."/>
            <person name="Parks D.H."/>
            <person name="Hugenholtz P."/>
        </authorList>
    </citation>
    <scope>NUCLEOTIDE SEQUENCE</scope>
    <source>
        <strain evidence="14">UBA12518</strain>
    </source>
</reference>
<dbReference type="SUPFAM" id="SSF56747">
    <property type="entry name" value="Prim-pol domain"/>
    <property type="match status" value="1"/>
</dbReference>
<comment type="cofactor">
    <cofactor evidence="11">
        <name>Mg(2+)</name>
        <dbReference type="ChEBI" id="CHEBI:18420"/>
    </cofactor>
    <cofactor evidence="11">
        <name>Mn(2+)</name>
        <dbReference type="ChEBI" id="CHEBI:29035"/>
    </cofactor>
</comment>
<dbReference type="Gene3D" id="3.90.920.10">
    <property type="entry name" value="DNA primase, PRIM domain"/>
    <property type="match status" value="1"/>
</dbReference>
<dbReference type="AlphaFoldDB" id="A0A832VZL5"/>
<evidence type="ECO:0000313" key="15">
    <source>
        <dbReference type="Proteomes" id="UP000600363"/>
    </source>
</evidence>
<dbReference type="GO" id="GO:0003899">
    <property type="term" value="F:DNA-directed RNA polymerase activity"/>
    <property type="evidence" value="ECO:0007669"/>
    <property type="project" value="UniProtKB-UniRule"/>
</dbReference>
<evidence type="ECO:0000256" key="7">
    <source>
        <dbReference type="ARBA" id="ARBA00022723"/>
    </source>
</evidence>
<keyword evidence="10 11" id="KW-0464">Manganese</keyword>
<organism evidence="14 15">
    <name type="scientific">Methermicoccus shengliensis</name>
    <dbReference type="NCBI Taxonomy" id="660064"/>
    <lineage>
        <taxon>Archaea</taxon>
        <taxon>Methanobacteriati</taxon>
        <taxon>Methanobacteriota</taxon>
        <taxon>Stenosarchaea group</taxon>
        <taxon>Methanomicrobia</taxon>
        <taxon>Methanosarcinales</taxon>
        <taxon>Methermicoccaceae</taxon>
        <taxon>Methermicoccus</taxon>
    </lineage>
</organism>
<comment type="caution">
    <text evidence="14">The sequence shown here is derived from an EMBL/GenBank/DDBJ whole genome shotgun (WGS) entry which is preliminary data.</text>
</comment>
<evidence type="ECO:0000256" key="8">
    <source>
        <dbReference type="ARBA" id="ARBA00022842"/>
    </source>
</evidence>
<comment type="similarity">
    <text evidence="1 11 12">Belongs to the eukaryotic-type primase small subunit family.</text>
</comment>
<dbReference type="Proteomes" id="UP000600363">
    <property type="component" value="Unassembled WGS sequence"/>
</dbReference>
<evidence type="ECO:0000313" key="14">
    <source>
        <dbReference type="EMBL" id="HIH69664.1"/>
    </source>
</evidence>
<dbReference type="InterPro" id="IPR023639">
    <property type="entry name" value="DNA_primase_ssu_PriS"/>
</dbReference>
<keyword evidence="3 11" id="KW-0639">Primosome</keyword>
<dbReference type="HAMAP" id="MF_00700">
    <property type="entry name" value="DNA_primase_sml_arc"/>
    <property type="match status" value="1"/>
</dbReference>
<keyword evidence="2 11" id="KW-0240">DNA-directed RNA polymerase</keyword>
<keyword evidence="4 11" id="KW-0808">Transferase</keyword>
<dbReference type="EC" id="2.7.7.-" evidence="11"/>
<name>A0A832VZL5_9EURY</name>
<keyword evidence="9 11" id="KW-0804">Transcription</keyword>
<evidence type="ECO:0000256" key="4">
    <source>
        <dbReference type="ARBA" id="ARBA00022679"/>
    </source>
</evidence>
<keyword evidence="5 11" id="KW-0548">Nucleotidyltransferase</keyword>
<dbReference type="GO" id="GO:0000428">
    <property type="term" value="C:DNA-directed RNA polymerase complex"/>
    <property type="evidence" value="ECO:0007669"/>
    <property type="project" value="UniProtKB-KW"/>
</dbReference>
<evidence type="ECO:0000256" key="6">
    <source>
        <dbReference type="ARBA" id="ARBA00022705"/>
    </source>
</evidence>
<sequence length="375" mass="42875">MNRRTLEFVSRRFRSYYARAHIPEPPRAREREWAFVRFESLPAFVVRRHMGFSTFDDVLLFLRSEAPMHAYYSTALYANPSAQSMQKKGWRGAELIFDLDADHLRDAPQSYSAMLELVKKETLKLVELIVDDFGFEDVHVVFSGGRGYHVHVRDEAVLSLGSSERREIVDYVRATGIELGYVMDRWSQRKVGHGWSARLARCVGRHIAQYAAMEPKDALRALQKFPGVGKKRAERLLALARRIARGEPPEGWVGELALWDTRKFTIPLLERCVRTLLCEVDEPVSTDIKRLIRLEGSLHGKTGLRVVPIGGVEDLRTFEPLSDAIAFSDAPVRVRMLKPSTMEFCGEREHVEQGECELPEYAAIYFMCRGMAELA</sequence>
<keyword evidence="8 11" id="KW-0460">Magnesium</keyword>
<comment type="subunit">
    <text evidence="11">Heterodimer of a small subunit (PriS) and a large subunit (PriL).</text>
</comment>
<dbReference type="EMBL" id="DUIH01000011">
    <property type="protein sequence ID" value="HIH69664.1"/>
    <property type="molecule type" value="Genomic_DNA"/>
</dbReference>
<feature type="active site" evidence="11">
    <location>
        <position position="100"/>
    </location>
</feature>
<dbReference type="PANTHER" id="PTHR10536">
    <property type="entry name" value="DNA PRIMASE SMALL SUBUNIT"/>
    <property type="match status" value="1"/>
</dbReference>
<keyword evidence="7 11" id="KW-0479">Metal-binding</keyword>
<evidence type="ECO:0000256" key="13">
    <source>
        <dbReference type="RuleBase" id="RU004224"/>
    </source>
</evidence>
<evidence type="ECO:0000256" key="2">
    <source>
        <dbReference type="ARBA" id="ARBA00022478"/>
    </source>
</evidence>
<dbReference type="InterPro" id="IPR002755">
    <property type="entry name" value="DNA_primase_S"/>
</dbReference>
<feature type="active site" evidence="11">
    <location>
        <position position="281"/>
    </location>
</feature>
<evidence type="ECO:0000256" key="5">
    <source>
        <dbReference type="ARBA" id="ARBA00022695"/>
    </source>
</evidence>
<dbReference type="NCBIfam" id="TIGR00335">
    <property type="entry name" value="primase_sml"/>
    <property type="match status" value="1"/>
</dbReference>
<gene>
    <name evidence="11 14" type="primary">priS</name>
    <name evidence="14" type="ORF">HA299_03465</name>
</gene>
<dbReference type="GO" id="GO:0046872">
    <property type="term" value="F:metal ion binding"/>
    <property type="evidence" value="ECO:0007669"/>
    <property type="project" value="UniProtKB-KW"/>
</dbReference>
<evidence type="ECO:0000256" key="3">
    <source>
        <dbReference type="ARBA" id="ARBA00022515"/>
    </source>
</evidence>
<dbReference type="Pfam" id="PF01896">
    <property type="entry name" value="DNA_primase_S"/>
    <property type="match status" value="1"/>
</dbReference>
<evidence type="ECO:0000256" key="12">
    <source>
        <dbReference type="RuleBase" id="RU003514"/>
    </source>
</evidence>
<protein>
    <recommendedName>
        <fullName evidence="11">DNA primase small subunit PriS</fullName>
        <ecNumber evidence="11">2.7.7.-</ecNumber>
    </recommendedName>
</protein>
<feature type="active site" evidence="11">
    <location>
        <position position="98"/>
    </location>
</feature>
<evidence type="ECO:0000256" key="1">
    <source>
        <dbReference type="ARBA" id="ARBA00009762"/>
    </source>
</evidence>
<dbReference type="GO" id="GO:0006269">
    <property type="term" value="P:DNA replication, synthesis of primer"/>
    <property type="evidence" value="ECO:0007669"/>
    <property type="project" value="UniProtKB-UniRule"/>
</dbReference>
<comment type="function">
    <text evidence="13">RNA polymerase that catalyzes the synthesis of short RNA molecules used as primers for DNA polymerase during DNA replication.</text>
</comment>
<dbReference type="InterPro" id="IPR014052">
    <property type="entry name" value="DNA_primase_ssu_euk/arc"/>
</dbReference>
<evidence type="ECO:0000256" key="11">
    <source>
        <dbReference type="HAMAP-Rule" id="MF_00700"/>
    </source>
</evidence>
<dbReference type="GO" id="GO:1990077">
    <property type="term" value="C:primosome complex"/>
    <property type="evidence" value="ECO:0007669"/>
    <property type="project" value="UniProtKB-KW"/>
</dbReference>
<proteinExistence type="inferred from homology"/>